<evidence type="ECO:0008006" key="3">
    <source>
        <dbReference type="Google" id="ProtNLM"/>
    </source>
</evidence>
<gene>
    <name evidence="1" type="ORF">GCM10008021_11430</name>
</gene>
<name>A0ABQ2PVL3_9DEIO</name>
<accession>A0ABQ2PVL3</accession>
<evidence type="ECO:0000313" key="2">
    <source>
        <dbReference type="Proteomes" id="UP000630135"/>
    </source>
</evidence>
<protein>
    <recommendedName>
        <fullName evidence="3">AraC family transcriptional regulator</fullName>
    </recommendedName>
</protein>
<sequence length="165" mass="18453">MGTGEEMEAVISANDISLSIAMARFHVLPKSPYSVQFWLLGLDARQGLLSRRGFSKSPAPLGSSFYHRGPLRLHSSGFTLHLPEGELEFCRRCVLFWLNGEVIARQRGFALSLPAFAEYEAWVAQEYGPGYRAAQFAAHKLPPPVRRNLALWLAQLGQQERLRAA</sequence>
<comment type="caution">
    <text evidence="1">The sequence shown here is derived from an EMBL/GenBank/DDBJ whole genome shotgun (WGS) entry which is preliminary data.</text>
</comment>
<reference evidence="2" key="1">
    <citation type="journal article" date="2019" name="Int. J. Syst. Evol. Microbiol.">
        <title>The Global Catalogue of Microorganisms (GCM) 10K type strain sequencing project: providing services to taxonomists for standard genome sequencing and annotation.</title>
        <authorList>
            <consortium name="The Broad Institute Genomics Platform"/>
            <consortium name="The Broad Institute Genome Sequencing Center for Infectious Disease"/>
            <person name="Wu L."/>
            <person name="Ma J."/>
        </authorList>
    </citation>
    <scope>NUCLEOTIDE SEQUENCE [LARGE SCALE GENOMIC DNA]</scope>
    <source>
        <strain evidence="2">CGMCC 1.8884</strain>
    </source>
</reference>
<evidence type="ECO:0000313" key="1">
    <source>
        <dbReference type="EMBL" id="GGP29492.1"/>
    </source>
</evidence>
<proteinExistence type="predicted"/>
<organism evidence="1 2">
    <name type="scientific">Deinococcus wulumuqiensis</name>
    <dbReference type="NCBI Taxonomy" id="980427"/>
    <lineage>
        <taxon>Bacteria</taxon>
        <taxon>Thermotogati</taxon>
        <taxon>Deinococcota</taxon>
        <taxon>Deinococci</taxon>
        <taxon>Deinococcales</taxon>
        <taxon>Deinococcaceae</taxon>
        <taxon>Deinococcus</taxon>
    </lineage>
</organism>
<dbReference type="Proteomes" id="UP000630135">
    <property type="component" value="Unassembled WGS sequence"/>
</dbReference>
<keyword evidence="2" id="KW-1185">Reference proteome</keyword>
<dbReference type="EMBL" id="BMLZ01000011">
    <property type="protein sequence ID" value="GGP29492.1"/>
    <property type="molecule type" value="Genomic_DNA"/>
</dbReference>